<organism evidence="1">
    <name type="scientific">Spironucleus salmonicida</name>
    <dbReference type="NCBI Taxonomy" id="348837"/>
    <lineage>
        <taxon>Eukaryota</taxon>
        <taxon>Metamonada</taxon>
        <taxon>Diplomonadida</taxon>
        <taxon>Hexamitidae</taxon>
        <taxon>Hexamitinae</taxon>
        <taxon>Spironucleus</taxon>
    </lineage>
</organism>
<dbReference type="EMBL" id="AUWU02000002">
    <property type="protein sequence ID" value="KAH0576614.1"/>
    <property type="molecule type" value="Genomic_DNA"/>
</dbReference>
<dbReference type="EMBL" id="KI546089">
    <property type="protein sequence ID" value="EST45661.1"/>
    <property type="molecule type" value="Genomic_DNA"/>
</dbReference>
<protein>
    <submittedName>
        <fullName evidence="1">Trm112p-like protein</fullName>
    </submittedName>
</protein>
<proteinExistence type="predicted"/>
<dbReference type="AlphaFoldDB" id="V6LPN5"/>
<accession>V6LPN5</accession>
<dbReference type="Proteomes" id="UP000018208">
    <property type="component" value="Unassembled WGS sequence"/>
</dbReference>
<dbReference type="VEuPathDB" id="GiardiaDB:SS50377_22178"/>
<reference evidence="1 2" key="1">
    <citation type="journal article" date="2014" name="PLoS Genet.">
        <title>The Genome of Spironucleus salmonicida Highlights a Fish Pathogen Adapted to Fluctuating Environments.</title>
        <authorList>
            <person name="Xu F."/>
            <person name="Jerlstrom-Hultqvist J."/>
            <person name="Einarsson E."/>
            <person name="Astvaldsson A."/>
            <person name="Svard S.G."/>
            <person name="Andersson J.O."/>
        </authorList>
    </citation>
    <scope>NUCLEOTIDE SEQUENCE</scope>
    <source>
        <strain evidence="2">ATCC 50377</strain>
    </source>
</reference>
<dbReference type="OrthoDB" id="2187549at2759"/>
<evidence type="ECO:0000313" key="3">
    <source>
        <dbReference type="Proteomes" id="UP000018208"/>
    </source>
</evidence>
<gene>
    <name evidence="1" type="ORF">SS50377_14233</name>
    <name evidence="2" type="ORF">SS50377_22178</name>
</gene>
<name>V6LPN5_9EUKA</name>
<reference evidence="2" key="2">
    <citation type="submission" date="2020-12" db="EMBL/GenBank/DDBJ databases">
        <title>New Spironucleus salmonicida genome in near-complete chromosomes.</title>
        <authorList>
            <person name="Xu F."/>
            <person name="Kurt Z."/>
            <person name="Jimenez-Gonzalez A."/>
            <person name="Astvaldsson A."/>
            <person name="Andersson J.O."/>
            <person name="Svard S.G."/>
        </authorList>
    </citation>
    <scope>NUCLEOTIDE SEQUENCE</scope>
    <source>
        <strain evidence="2">ATCC 50377</strain>
    </source>
</reference>
<keyword evidence="3" id="KW-1185">Reference proteome</keyword>
<sequence length="113" mass="13397">MVLLLTLKTMNCKDTKCKSCFKNFNINQFEIETVEREYNPDLLKFLCLQTEYEGFYNHCKMLNIDMPEQVCENNDSFNQAVYNALYNIEIINANLECPLCGLLYEIRERIFIV</sequence>
<dbReference type="Gene3D" id="2.20.25.10">
    <property type="match status" value="1"/>
</dbReference>
<evidence type="ECO:0000313" key="1">
    <source>
        <dbReference type="EMBL" id="EST45661.1"/>
    </source>
</evidence>
<evidence type="ECO:0000313" key="2">
    <source>
        <dbReference type="EMBL" id="KAH0576614.1"/>
    </source>
</evidence>